<sequence length="402" mass="45451">MYAPYWIIGIEYKDRFVGKKSRYTYKINNIVFHLLGKDFNASVLKILSNEEIENIKVLDDFDRIPYIAANLNSSIRLSTLLRNIQEKICNLIDAEAASVLLYKEDHLEFLSTVGKASGKIESIPVPMESIAGTIFLKEKTLVFNDITKAPHFKGVDKASKFKTENIVGAPIYSGDKKVGVLEILNKKDGFSQKDAEIIEKFAKLIGKKLLSTWELEKMSNLFKSIILSFVTMIDKRDKYTHTHSNNVAKISRLIGEKMGLSENILEQLEYSAILHDVGKIGIPDSILLKQGNLTDEEYKIIQSHTIIGAEILSKIRYTNKDIISGALEHHERLDGSGYPCGKKDISLFGRIIAIVDVYDALTAKRPYKEPWPKEKVISILKKDSEKGKFDKKIVKILEEIAP</sequence>
<name>A0ABX3IIJ9_9BACT</name>
<dbReference type="InterPro" id="IPR003018">
    <property type="entry name" value="GAF"/>
</dbReference>
<dbReference type="EMBL" id="LBFC01000007">
    <property type="protein sequence ID" value="ONN27666.1"/>
    <property type="molecule type" value="Genomic_DNA"/>
</dbReference>
<dbReference type="Pfam" id="PF01590">
    <property type="entry name" value="GAF"/>
    <property type="match status" value="1"/>
</dbReference>
<evidence type="ECO:0000313" key="3">
    <source>
        <dbReference type="Proteomes" id="UP000242616"/>
    </source>
</evidence>
<protein>
    <submittedName>
        <fullName evidence="2">Phosphohydrolase</fullName>
    </submittedName>
</protein>
<dbReference type="RefSeq" id="WP_075665535.1">
    <property type="nucleotide sequence ID" value="NZ_LBFC01000007.1"/>
</dbReference>
<dbReference type="SMART" id="SM00065">
    <property type="entry name" value="GAF"/>
    <property type="match status" value="1"/>
</dbReference>
<dbReference type="InterPro" id="IPR037522">
    <property type="entry name" value="HD_GYP_dom"/>
</dbReference>
<dbReference type="InterPro" id="IPR003607">
    <property type="entry name" value="HD/PDEase_dom"/>
</dbReference>
<feature type="domain" description="HD-GYP" evidence="1">
    <location>
        <begin position="218"/>
        <end position="402"/>
    </location>
</feature>
<reference evidence="2 3" key="1">
    <citation type="submission" date="2015-06" db="EMBL/GenBank/DDBJ databases">
        <title>Genome sequencing of Thermotogales isolates from hydrothermal vents.</title>
        <authorList>
            <person name="Haverkamp T.H."/>
            <person name="Kublanov I.V."/>
            <person name="Nesbo C.L."/>
        </authorList>
    </citation>
    <scope>NUCLEOTIDE SEQUENCE [LARGE SCALE GENOMIC DNA]</scope>
    <source>
        <strain evidence="3">ik275mar</strain>
    </source>
</reference>
<dbReference type="Proteomes" id="UP000242616">
    <property type="component" value="Unassembled WGS sequence"/>
</dbReference>
<dbReference type="SUPFAM" id="SSF55781">
    <property type="entry name" value="GAF domain-like"/>
    <property type="match status" value="1"/>
</dbReference>
<organism evidence="2 3">
    <name type="scientific">Thermosipho affectus</name>
    <dbReference type="NCBI Taxonomy" id="660294"/>
    <lineage>
        <taxon>Bacteria</taxon>
        <taxon>Thermotogati</taxon>
        <taxon>Thermotogota</taxon>
        <taxon>Thermotogae</taxon>
        <taxon>Thermotogales</taxon>
        <taxon>Fervidobacteriaceae</taxon>
        <taxon>Thermosipho</taxon>
    </lineage>
</organism>
<evidence type="ECO:0000259" key="1">
    <source>
        <dbReference type="PROSITE" id="PS51832"/>
    </source>
</evidence>
<dbReference type="Gene3D" id="1.10.3210.10">
    <property type="entry name" value="Hypothetical protein af1432"/>
    <property type="match status" value="1"/>
</dbReference>
<proteinExistence type="predicted"/>
<dbReference type="Pfam" id="PF13487">
    <property type="entry name" value="HD_5"/>
    <property type="match status" value="1"/>
</dbReference>
<dbReference type="PANTHER" id="PTHR43155:SF2">
    <property type="entry name" value="CYCLIC DI-GMP PHOSPHODIESTERASE PA4108"/>
    <property type="match status" value="1"/>
</dbReference>
<dbReference type="SUPFAM" id="SSF109604">
    <property type="entry name" value="HD-domain/PDEase-like"/>
    <property type="match status" value="1"/>
</dbReference>
<dbReference type="Gene3D" id="3.30.450.40">
    <property type="match status" value="1"/>
</dbReference>
<dbReference type="PANTHER" id="PTHR43155">
    <property type="entry name" value="CYCLIC DI-GMP PHOSPHODIESTERASE PA4108-RELATED"/>
    <property type="match status" value="1"/>
</dbReference>
<gene>
    <name evidence="2" type="ORF">XJ44_02730</name>
</gene>
<dbReference type="SMART" id="SM00471">
    <property type="entry name" value="HDc"/>
    <property type="match status" value="1"/>
</dbReference>
<dbReference type="PROSITE" id="PS51832">
    <property type="entry name" value="HD_GYP"/>
    <property type="match status" value="1"/>
</dbReference>
<comment type="caution">
    <text evidence="2">The sequence shown here is derived from an EMBL/GenBank/DDBJ whole genome shotgun (WGS) entry which is preliminary data.</text>
</comment>
<dbReference type="InterPro" id="IPR029016">
    <property type="entry name" value="GAF-like_dom_sf"/>
</dbReference>
<accession>A0ABX3IIJ9</accession>
<dbReference type="CDD" id="cd00077">
    <property type="entry name" value="HDc"/>
    <property type="match status" value="1"/>
</dbReference>
<keyword evidence="3" id="KW-1185">Reference proteome</keyword>
<evidence type="ECO:0000313" key="2">
    <source>
        <dbReference type="EMBL" id="ONN27666.1"/>
    </source>
</evidence>